<dbReference type="PANTHER" id="PTHR42852:SF6">
    <property type="entry name" value="THIOL:DISULFIDE INTERCHANGE PROTEIN DSBE"/>
    <property type="match status" value="1"/>
</dbReference>
<organism evidence="7 8">
    <name type="scientific">Winogradskyella pulchriflava</name>
    <dbReference type="NCBI Taxonomy" id="1110688"/>
    <lineage>
        <taxon>Bacteria</taxon>
        <taxon>Pseudomonadati</taxon>
        <taxon>Bacteroidota</taxon>
        <taxon>Flavobacteriia</taxon>
        <taxon>Flavobacteriales</taxon>
        <taxon>Flavobacteriaceae</taxon>
        <taxon>Winogradskyella</taxon>
    </lineage>
</organism>
<evidence type="ECO:0000256" key="5">
    <source>
        <dbReference type="SAM" id="Coils"/>
    </source>
</evidence>
<name>A0ABV6QBZ5_9FLAO</name>
<feature type="domain" description="Thioredoxin" evidence="6">
    <location>
        <begin position="193"/>
        <end position="345"/>
    </location>
</feature>
<dbReference type="CDD" id="cd02966">
    <property type="entry name" value="TlpA_like_family"/>
    <property type="match status" value="1"/>
</dbReference>
<dbReference type="EMBL" id="JBHLTQ010000007">
    <property type="protein sequence ID" value="MFC0605811.1"/>
    <property type="molecule type" value="Genomic_DNA"/>
</dbReference>
<dbReference type="InterPro" id="IPR036249">
    <property type="entry name" value="Thioredoxin-like_sf"/>
</dbReference>
<dbReference type="Proteomes" id="UP001589832">
    <property type="component" value="Unassembled WGS sequence"/>
</dbReference>
<keyword evidence="5" id="KW-0175">Coiled coil</keyword>
<dbReference type="PROSITE" id="PS51257">
    <property type="entry name" value="PROKAR_LIPOPROTEIN"/>
    <property type="match status" value="1"/>
</dbReference>
<evidence type="ECO:0000256" key="1">
    <source>
        <dbReference type="ARBA" id="ARBA00004196"/>
    </source>
</evidence>
<sequence length="345" mass="38591">MKRLLALSITFLIVACKGEPKDYATLSGKIENAADNKTFKIFKGKAYEKIIELNEDGSFKDTLKVEEGDYTFQIGQQYGQIYLKNDNEMSLNANFDSLAKTIVFKGDGADINNFSVQSFLIANEHFTRNLVASGDQEDFDNAINNYKEAYQDLKKKYKDVDSTHLAIIDKNVENTEKQIKAFMAKKLGAQSLNPKGSVSPKFVDYENFAGGNTSLDDLKGKYTYIDVWATWCGPCIREIPSLKKIEKQFEGKNIQFVSISVDEGRGYKGDAAAAYEGWKKMIKEKDLGGIQLLADNGFRSDFIQKYGINSIPRFILIDPDGNVVNANAPRPSNPELEKLLISLGI</sequence>
<keyword evidence="8" id="KW-1185">Reference proteome</keyword>
<proteinExistence type="predicted"/>
<evidence type="ECO:0000259" key="6">
    <source>
        <dbReference type="PROSITE" id="PS51352"/>
    </source>
</evidence>
<dbReference type="Gene3D" id="3.40.30.10">
    <property type="entry name" value="Glutaredoxin"/>
    <property type="match status" value="1"/>
</dbReference>
<comment type="caution">
    <text evidence="7">The sequence shown here is derived from an EMBL/GenBank/DDBJ whole genome shotgun (WGS) entry which is preliminary data.</text>
</comment>
<evidence type="ECO:0000256" key="2">
    <source>
        <dbReference type="ARBA" id="ARBA00022748"/>
    </source>
</evidence>
<keyword evidence="4" id="KW-0676">Redox-active center</keyword>
<dbReference type="RefSeq" id="WP_386065129.1">
    <property type="nucleotide sequence ID" value="NZ_JBHLTQ010000007.1"/>
</dbReference>
<accession>A0ABV6QBZ5</accession>
<gene>
    <name evidence="7" type="ORF">ACFFGA_14685</name>
</gene>
<comment type="subcellular location">
    <subcellularLocation>
        <location evidence="1">Cell envelope</location>
    </subcellularLocation>
</comment>
<keyword evidence="3" id="KW-1015">Disulfide bond</keyword>
<dbReference type="Pfam" id="PF08534">
    <property type="entry name" value="Redoxin"/>
    <property type="match status" value="1"/>
</dbReference>
<dbReference type="PROSITE" id="PS51352">
    <property type="entry name" value="THIOREDOXIN_2"/>
    <property type="match status" value="1"/>
</dbReference>
<dbReference type="InterPro" id="IPR013740">
    <property type="entry name" value="Redoxin"/>
</dbReference>
<keyword evidence="2" id="KW-0201">Cytochrome c-type biogenesis</keyword>
<evidence type="ECO:0000313" key="7">
    <source>
        <dbReference type="EMBL" id="MFC0605811.1"/>
    </source>
</evidence>
<evidence type="ECO:0000256" key="3">
    <source>
        <dbReference type="ARBA" id="ARBA00023157"/>
    </source>
</evidence>
<dbReference type="SUPFAM" id="SSF52833">
    <property type="entry name" value="Thioredoxin-like"/>
    <property type="match status" value="1"/>
</dbReference>
<dbReference type="PANTHER" id="PTHR42852">
    <property type="entry name" value="THIOL:DISULFIDE INTERCHANGE PROTEIN DSBE"/>
    <property type="match status" value="1"/>
</dbReference>
<protein>
    <submittedName>
        <fullName evidence="7">TlpA family protein disulfide reductase</fullName>
    </submittedName>
</protein>
<dbReference type="InterPro" id="IPR050553">
    <property type="entry name" value="Thioredoxin_ResA/DsbE_sf"/>
</dbReference>
<reference evidence="7 8" key="1">
    <citation type="submission" date="2024-09" db="EMBL/GenBank/DDBJ databases">
        <authorList>
            <person name="Sun Q."/>
            <person name="Mori K."/>
        </authorList>
    </citation>
    <scope>NUCLEOTIDE SEQUENCE [LARGE SCALE GENOMIC DNA]</scope>
    <source>
        <strain evidence="7 8">NCAIM B.02481</strain>
    </source>
</reference>
<feature type="coiled-coil region" evidence="5">
    <location>
        <begin position="136"/>
        <end position="163"/>
    </location>
</feature>
<dbReference type="InterPro" id="IPR013766">
    <property type="entry name" value="Thioredoxin_domain"/>
</dbReference>
<evidence type="ECO:0000313" key="8">
    <source>
        <dbReference type="Proteomes" id="UP001589832"/>
    </source>
</evidence>
<evidence type="ECO:0000256" key="4">
    <source>
        <dbReference type="ARBA" id="ARBA00023284"/>
    </source>
</evidence>